<dbReference type="EMBL" id="FOXQ01000001">
    <property type="protein sequence ID" value="SFP70029.1"/>
    <property type="molecule type" value="Genomic_DNA"/>
</dbReference>
<gene>
    <name evidence="2" type="ORF">SAMN05444277_101761</name>
</gene>
<accession>A0A1I5SH50</accession>
<dbReference type="SUPFAM" id="SSF50998">
    <property type="entry name" value="Quinoprotein alcohol dehydrogenase-like"/>
    <property type="match status" value="1"/>
</dbReference>
<feature type="chain" id="PRO_5011624836" evidence="1">
    <location>
        <begin position="31"/>
        <end position="702"/>
    </location>
</feature>
<dbReference type="PANTHER" id="PTHR42754">
    <property type="entry name" value="ENDOGLUCANASE"/>
    <property type="match status" value="1"/>
</dbReference>
<evidence type="ECO:0000256" key="1">
    <source>
        <dbReference type="SAM" id="SignalP"/>
    </source>
</evidence>
<sequence>MKMFANCNCNKKSLSIIRLVYLVFALQAQVAYTQVCVDDYFNINLNTSTVQNIVATTSTPENEILVTGNVFRYNSLLQGGWLTRYSAQGTVLWSKQYYTPAFNFLNFTNIIAADNGNYLITGNIGDVDTTVWPLAHLSEYGLLLKIDKYGNILWSKILSNRIRQFESSNITNIDKTKDGDFILSINSFSVRQYIVVMRISKDGNVIWTSILNSPSVNTGFGDARLKLLSNGNIVFGGTANVMDEGHPYQRKGYYFNCLDSKTGGILWNKFFLGRDTLSLSQAFLGDMVNITEMPDRSISFITSYAKSAMQSGLRKTNEVLNFTIDESGILKKVLSYANLLPPIYASAVAESGNGSRLILMDDGDAPYLMNINAQGDIVWQKGYALIGRGQETRSVLHTNAGNYWFCNTNNGGSRDPKLIKTDNAGNVPCIESASSILQEDITGAFFMQPLNIKFDQTPGTFGNLSLPGVYSYTMQSSSSCRIACCSDVTDTADEVKLCDIYSYILPNKDTIKNSGIYTTTYKTAKGCDSIVYQSVVFSFTPVAKLGADTCLGERDSLVLKAAQGYDTYTWNGVNTPSYKYAVKQPGDYILQIKNECGMQADTIKIFKECQFEIYMPNAFTPNNDGLNDWFKIPSQNYNSLINFSIYDRWGKKIFETKNINEGWNGMNREYPAAAGTYIYVIVMKSLDNKTTFTKTGWVVLIR</sequence>
<dbReference type="PANTHER" id="PTHR42754:SF1">
    <property type="entry name" value="LIPOPROTEIN"/>
    <property type="match status" value="1"/>
</dbReference>
<evidence type="ECO:0000313" key="2">
    <source>
        <dbReference type="EMBL" id="SFP70029.1"/>
    </source>
</evidence>
<feature type="signal peptide" evidence="1">
    <location>
        <begin position="1"/>
        <end position="30"/>
    </location>
</feature>
<proteinExistence type="predicted"/>
<protein>
    <submittedName>
        <fullName evidence="2">Gliding motility-associated C-terminal domain-containing protein</fullName>
    </submittedName>
</protein>
<dbReference type="InterPro" id="IPR026341">
    <property type="entry name" value="T9SS_type_B"/>
</dbReference>
<dbReference type="NCBIfam" id="TIGR04131">
    <property type="entry name" value="Bac_Flav_CTERM"/>
    <property type="match status" value="1"/>
</dbReference>
<evidence type="ECO:0000313" key="3">
    <source>
        <dbReference type="Proteomes" id="UP000199031"/>
    </source>
</evidence>
<keyword evidence="1" id="KW-0732">Signal</keyword>
<dbReference type="STRING" id="1465490.SAMN05444277_101761"/>
<keyword evidence="3" id="KW-1185">Reference proteome</keyword>
<dbReference type="InterPro" id="IPR011047">
    <property type="entry name" value="Quinoprotein_ADH-like_sf"/>
</dbReference>
<dbReference type="OrthoDB" id="631648at2"/>
<dbReference type="RefSeq" id="WP_090654605.1">
    <property type="nucleotide sequence ID" value="NZ_FOXQ01000001.1"/>
</dbReference>
<dbReference type="Pfam" id="PF13585">
    <property type="entry name" value="CHU_C"/>
    <property type="match status" value="1"/>
</dbReference>
<organism evidence="2 3">
    <name type="scientific">Parafilimonas terrae</name>
    <dbReference type="NCBI Taxonomy" id="1465490"/>
    <lineage>
        <taxon>Bacteria</taxon>
        <taxon>Pseudomonadati</taxon>
        <taxon>Bacteroidota</taxon>
        <taxon>Chitinophagia</taxon>
        <taxon>Chitinophagales</taxon>
        <taxon>Chitinophagaceae</taxon>
        <taxon>Parafilimonas</taxon>
    </lineage>
</organism>
<reference evidence="2 3" key="1">
    <citation type="submission" date="2016-10" db="EMBL/GenBank/DDBJ databases">
        <authorList>
            <person name="de Groot N.N."/>
        </authorList>
    </citation>
    <scope>NUCLEOTIDE SEQUENCE [LARGE SCALE GENOMIC DNA]</scope>
    <source>
        <strain evidence="2 3">DSM 28286</strain>
    </source>
</reference>
<name>A0A1I5SH50_9BACT</name>
<dbReference type="Proteomes" id="UP000199031">
    <property type="component" value="Unassembled WGS sequence"/>
</dbReference>
<dbReference type="AlphaFoldDB" id="A0A1I5SH50"/>